<feature type="transmembrane region" description="Helical" evidence="2">
    <location>
        <begin position="70"/>
        <end position="89"/>
    </location>
</feature>
<accession>A0A833LYC6</accession>
<gene>
    <name evidence="3" type="ORF">F9K24_02150</name>
</gene>
<keyword evidence="2" id="KW-0472">Membrane</keyword>
<evidence type="ECO:0000256" key="2">
    <source>
        <dbReference type="SAM" id="Phobius"/>
    </source>
</evidence>
<dbReference type="AlphaFoldDB" id="A0A833LYC6"/>
<comment type="caution">
    <text evidence="3">The sequence shown here is derived from an EMBL/GenBank/DDBJ whole genome shotgun (WGS) entry which is preliminary data.</text>
</comment>
<feature type="compositionally biased region" description="Polar residues" evidence="1">
    <location>
        <begin position="132"/>
        <end position="143"/>
    </location>
</feature>
<evidence type="ECO:0000256" key="1">
    <source>
        <dbReference type="SAM" id="MobiDB-lite"/>
    </source>
</evidence>
<dbReference type="EMBL" id="WBUI01000002">
    <property type="protein sequence ID" value="KAB2934599.1"/>
    <property type="molecule type" value="Genomic_DNA"/>
</dbReference>
<keyword evidence="2" id="KW-1133">Transmembrane helix</keyword>
<evidence type="ECO:0000313" key="3">
    <source>
        <dbReference type="EMBL" id="KAB2934599.1"/>
    </source>
</evidence>
<evidence type="ECO:0000313" key="4">
    <source>
        <dbReference type="Proteomes" id="UP000460298"/>
    </source>
</evidence>
<sequence>MKDPQYDHRFKFLTSVGILLIFAAVAGPFAVMSMQSSLELSISELAALPPKTRAINEMRFDYLFLLHECVPYIGVICFVIGVVLTIVGFSKWSTREKNQDELGDLLLKAEIQSKSGLSDIQPQPRGQAGVDSGQQPVTPSLPSRSPKELELLDKVYPALRRAFSPRFIVLRDQKRDGSDGYFVDFIVHPKRGIFGPTGEYVIELKYIDEKLEECLSLDNFRKVIDNYHSLVQNTTFVLLIVTRNKGSKKVEEAVAKARGWRIRHIVIEEEKISEQEILELWRDSVL</sequence>
<name>A0A833LYC6_9LEPT</name>
<keyword evidence="2" id="KW-0812">Transmembrane</keyword>
<feature type="transmembrane region" description="Helical" evidence="2">
    <location>
        <begin position="12"/>
        <end position="31"/>
    </location>
</feature>
<protein>
    <submittedName>
        <fullName evidence="3">Uncharacterized protein</fullName>
    </submittedName>
</protein>
<feature type="region of interest" description="Disordered" evidence="1">
    <location>
        <begin position="116"/>
        <end position="145"/>
    </location>
</feature>
<proteinExistence type="predicted"/>
<organism evidence="3 4">
    <name type="scientific">Leptonema illini</name>
    <dbReference type="NCBI Taxonomy" id="183"/>
    <lineage>
        <taxon>Bacteria</taxon>
        <taxon>Pseudomonadati</taxon>
        <taxon>Spirochaetota</taxon>
        <taxon>Spirochaetia</taxon>
        <taxon>Leptospirales</taxon>
        <taxon>Leptospiraceae</taxon>
        <taxon>Leptonema</taxon>
    </lineage>
</organism>
<dbReference type="Proteomes" id="UP000460298">
    <property type="component" value="Unassembled WGS sequence"/>
</dbReference>
<reference evidence="3 4" key="1">
    <citation type="submission" date="2019-10" db="EMBL/GenBank/DDBJ databases">
        <title>Extracellular Electron Transfer in a Candidatus Methanoperedens spp. Enrichment Culture.</title>
        <authorList>
            <person name="Berger S."/>
            <person name="Rangel Shaw D."/>
            <person name="Berben T."/>
            <person name="In 'T Zandt M."/>
            <person name="Frank J."/>
            <person name="Reimann J."/>
            <person name="Jetten M.S.M."/>
            <person name="Welte C.U."/>
        </authorList>
    </citation>
    <scope>NUCLEOTIDE SEQUENCE [LARGE SCALE GENOMIC DNA]</scope>
    <source>
        <strain evidence="3">SB12</strain>
    </source>
</reference>